<dbReference type="GO" id="GO:0005886">
    <property type="term" value="C:plasma membrane"/>
    <property type="evidence" value="ECO:0007669"/>
    <property type="project" value="UniProtKB-SubCell"/>
</dbReference>
<feature type="transmembrane region" description="Helical" evidence="6">
    <location>
        <begin position="292"/>
        <end position="310"/>
    </location>
</feature>
<feature type="transmembrane region" description="Helical" evidence="6">
    <location>
        <begin position="121"/>
        <end position="140"/>
    </location>
</feature>
<protein>
    <submittedName>
        <fullName evidence="8">MFS transporter</fullName>
    </submittedName>
</protein>
<dbReference type="CDD" id="cd17324">
    <property type="entry name" value="MFS_NepI_like"/>
    <property type="match status" value="1"/>
</dbReference>
<feature type="transmembrane region" description="Helical" evidence="6">
    <location>
        <begin position="55"/>
        <end position="72"/>
    </location>
</feature>
<evidence type="ECO:0000256" key="1">
    <source>
        <dbReference type="ARBA" id="ARBA00004651"/>
    </source>
</evidence>
<dbReference type="SUPFAM" id="SSF103473">
    <property type="entry name" value="MFS general substrate transporter"/>
    <property type="match status" value="1"/>
</dbReference>
<dbReference type="GO" id="GO:0022857">
    <property type="term" value="F:transmembrane transporter activity"/>
    <property type="evidence" value="ECO:0007669"/>
    <property type="project" value="InterPro"/>
</dbReference>
<dbReference type="InterPro" id="IPR011701">
    <property type="entry name" value="MFS"/>
</dbReference>
<dbReference type="EMBL" id="WJJP01000273">
    <property type="protein sequence ID" value="MBD3324660.1"/>
    <property type="molecule type" value="Genomic_DNA"/>
</dbReference>
<keyword evidence="4 6" id="KW-1133">Transmembrane helix</keyword>
<dbReference type="InterPro" id="IPR036259">
    <property type="entry name" value="MFS_trans_sf"/>
</dbReference>
<dbReference type="PANTHER" id="PTHR43124:SF3">
    <property type="entry name" value="CHLORAMPHENICOL EFFLUX PUMP RV0191"/>
    <property type="match status" value="1"/>
</dbReference>
<proteinExistence type="predicted"/>
<name>A0A9D5Q5I5_9BACT</name>
<dbReference type="PROSITE" id="PS50850">
    <property type="entry name" value="MFS"/>
    <property type="match status" value="1"/>
</dbReference>
<accession>A0A9D5Q5I5</accession>
<sequence length="447" mass="48756">MTRDVAYDVCCIFHITGQVRRRVVKQKNTCPLRRRKFLVGEPSTAYEVRERRRHVPGIVWIIAIAGISRFSLTTAKRFMYPFAPALSRGLGVPLSAITSVIAINQATSLLSIFFAPIGDQIGYRVMLLAGMLVLSVGMFAGGLMPVYGMLMLAFFLGGVGKSLFDPSLQAYVGARVAFERRGLAIGMIEVSWAASALLGIPLIGVFMERFGWRAPFFVIGSLAVLEMIALRLVIPDEGKKSQGTRHAVRHFGTAWRRVVQERMALSGLCYAFLFHGANDLVFVVYGAWLEQAFGLSLAAIGFSTTVIGFAELSGEGLTAFFSDRFGLQRTIVLGMIVASGSYLLLPLAGQRLTFALAGLFLVFVSFECTVVTALSFFTEVLPEARATMMSGYIASAGAGRICGALLGGKLWTMYQRIGVNSLTAALLGGLSLVFLFWGLRDWRTKEQ</sequence>
<evidence type="ECO:0000256" key="6">
    <source>
        <dbReference type="SAM" id="Phobius"/>
    </source>
</evidence>
<dbReference type="PANTHER" id="PTHR43124">
    <property type="entry name" value="PURINE EFFLUX PUMP PBUE"/>
    <property type="match status" value="1"/>
</dbReference>
<dbReference type="InterPro" id="IPR020846">
    <property type="entry name" value="MFS_dom"/>
</dbReference>
<dbReference type="AlphaFoldDB" id="A0A9D5Q5I5"/>
<feature type="transmembrane region" description="Helical" evidence="6">
    <location>
        <begin position="92"/>
        <end position="114"/>
    </location>
</feature>
<dbReference type="Gene3D" id="1.20.1250.20">
    <property type="entry name" value="MFS general substrate transporter like domains"/>
    <property type="match status" value="2"/>
</dbReference>
<evidence type="ECO:0000256" key="4">
    <source>
        <dbReference type="ARBA" id="ARBA00022989"/>
    </source>
</evidence>
<comment type="caution">
    <text evidence="8">The sequence shown here is derived from an EMBL/GenBank/DDBJ whole genome shotgun (WGS) entry which is preliminary data.</text>
</comment>
<evidence type="ECO:0000313" key="9">
    <source>
        <dbReference type="Proteomes" id="UP000649604"/>
    </source>
</evidence>
<organism evidence="8 9">
    <name type="scientific">candidate division KSB3 bacterium</name>
    <dbReference type="NCBI Taxonomy" id="2044937"/>
    <lineage>
        <taxon>Bacteria</taxon>
        <taxon>candidate division KSB3</taxon>
    </lineage>
</organism>
<evidence type="ECO:0000313" key="8">
    <source>
        <dbReference type="EMBL" id="MBD3324660.1"/>
    </source>
</evidence>
<feature type="transmembrane region" description="Helical" evidence="6">
    <location>
        <begin position="331"/>
        <end position="348"/>
    </location>
</feature>
<feature type="transmembrane region" description="Helical" evidence="6">
    <location>
        <begin position="184"/>
        <end position="206"/>
    </location>
</feature>
<dbReference type="Pfam" id="PF07690">
    <property type="entry name" value="MFS_1"/>
    <property type="match status" value="1"/>
</dbReference>
<keyword evidence="3 6" id="KW-0812">Transmembrane</keyword>
<dbReference type="InterPro" id="IPR050189">
    <property type="entry name" value="MFS_Efflux_Transporters"/>
</dbReference>
<feature type="transmembrane region" description="Helical" evidence="6">
    <location>
        <begin position="389"/>
        <end position="411"/>
    </location>
</feature>
<evidence type="ECO:0000256" key="2">
    <source>
        <dbReference type="ARBA" id="ARBA00022475"/>
    </source>
</evidence>
<evidence type="ECO:0000256" key="5">
    <source>
        <dbReference type="ARBA" id="ARBA00023136"/>
    </source>
</evidence>
<evidence type="ECO:0000256" key="3">
    <source>
        <dbReference type="ARBA" id="ARBA00022692"/>
    </source>
</evidence>
<feature type="transmembrane region" description="Helical" evidence="6">
    <location>
        <begin position="417"/>
        <end position="439"/>
    </location>
</feature>
<feature type="domain" description="Major facilitator superfamily (MFS) profile" evidence="7">
    <location>
        <begin position="61"/>
        <end position="443"/>
    </location>
</feature>
<feature type="transmembrane region" description="Helical" evidence="6">
    <location>
        <begin position="354"/>
        <end position="377"/>
    </location>
</feature>
<keyword evidence="5 6" id="KW-0472">Membrane</keyword>
<dbReference type="Proteomes" id="UP000649604">
    <property type="component" value="Unassembled WGS sequence"/>
</dbReference>
<keyword evidence="2" id="KW-1003">Cell membrane</keyword>
<feature type="transmembrane region" description="Helical" evidence="6">
    <location>
        <begin position="265"/>
        <end position="286"/>
    </location>
</feature>
<gene>
    <name evidence="8" type="ORF">GF339_08755</name>
</gene>
<comment type="subcellular location">
    <subcellularLocation>
        <location evidence="1">Cell membrane</location>
        <topology evidence="1">Multi-pass membrane protein</topology>
    </subcellularLocation>
</comment>
<feature type="transmembrane region" description="Helical" evidence="6">
    <location>
        <begin position="212"/>
        <end position="234"/>
    </location>
</feature>
<evidence type="ECO:0000259" key="7">
    <source>
        <dbReference type="PROSITE" id="PS50850"/>
    </source>
</evidence>
<reference evidence="8" key="1">
    <citation type="submission" date="2019-11" db="EMBL/GenBank/DDBJ databases">
        <title>Microbial mats filling the niche in hypersaline microbial mats.</title>
        <authorList>
            <person name="Wong H.L."/>
            <person name="Macleod F.I."/>
            <person name="White R.A. III"/>
            <person name="Burns B.P."/>
        </authorList>
    </citation>
    <scope>NUCLEOTIDE SEQUENCE</scope>
    <source>
        <strain evidence="8">Rbin_158</strain>
    </source>
</reference>